<gene>
    <name evidence="1" type="ordered locus">XNC1_0847</name>
</gene>
<keyword evidence="2" id="KW-1185">Reference proteome</keyword>
<evidence type="ECO:0000313" key="2">
    <source>
        <dbReference type="Proteomes" id="UP000008075"/>
    </source>
</evidence>
<dbReference type="Proteomes" id="UP000008075">
    <property type="component" value="Chromosome"/>
</dbReference>
<reference evidence="1 2" key="1">
    <citation type="journal article" date="2011" name="PLoS ONE">
        <title>The entomopathogenic bacterial endosymbionts xenorhabdus and photorhabdus: convergent lifestyles from divergent genomes.</title>
        <authorList>
            <person name="Chaston J.M."/>
            <person name="Suen G."/>
            <person name="Tucker S.L."/>
            <person name="Andersen A.W."/>
            <person name="Bhasin A."/>
            <person name="Bode E."/>
            <person name="Bode H.B."/>
            <person name="Brachmann A.O."/>
            <person name="Cowles C.E."/>
            <person name="Cowles K.N."/>
            <person name="Darby C."/>
            <person name="de Leon L."/>
            <person name="Drace K."/>
            <person name="Du Z."/>
            <person name="Givaudan A."/>
            <person name="Herbert Tran E.E."/>
            <person name="Jewell K.A."/>
            <person name="Knack J.J."/>
            <person name="Krasomil-Osterfeld K.C."/>
            <person name="Kukor R."/>
            <person name="Lanois A."/>
            <person name="Latreille P."/>
            <person name="Leimgruber N.K."/>
            <person name="Lipke C.M."/>
            <person name="Liu R."/>
            <person name="Lu X."/>
            <person name="Martens E.C."/>
            <person name="Marri P.R."/>
            <person name="Medigue C."/>
            <person name="Menard M.L."/>
            <person name="Miller N.M."/>
            <person name="Morales-Soto N."/>
            <person name="Norton S."/>
            <person name="Ogier J.C."/>
            <person name="Orchard S.S."/>
            <person name="Park D."/>
            <person name="Park Y."/>
            <person name="Qurollo B.A."/>
            <person name="Sugar D.R."/>
            <person name="Richards G.R."/>
            <person name="Rouy Z."/>
            <person name="Slominski B."/>
            <person name="Slominski K."/>
            <person name="Snyder H."/>
            <person name="Tjaden B.C."/>
            <person name="van der Hoeven R."/>
            <person name="Welch R.D."/>
            <person name="Wheeler C."/>
            <person name="Xiang B."/>
            <person name="Barbazuk B."/>
            <person name="Gaudriault S."/>
            <person name="Goodner B."/>
            <person name="Slater S.C."/>
            <person name="Forst S."/>
            <person name="Goldman B.S."/>
            <person name="Goodrich-Blair H."/>
        </authorList>
    </citation>
    <scope>NUCLEOTIDE SEQUENCE [LARGE SCALE GENOMIC DNA]</scope>
    <source>
        <strain evidence="2">ATCC 19061 / DSM 3370 / CCUG 14189 / LMG 1036 / NCIMB 9965 / AN6</strain>
    </source>
</reference>
<accession>D3VKG6</accession>
<dbReference type="STRING" id="406817.XNC1_0847"/>
<protein>
    <submittedName>
        <fullName evidence="1">Uncharacterized protein</fullName>
    </submittedName>
</protein>
<proteinExistence type="predicted"/>
<dbReference type="HOGENOM" id="CLU_213459_0_0_6"/>
<dbReference type="AlphaFoldDB" id="D3VKG6"/>
<dbReference type="KEGG" id="xne:XNC1_0847"/>
<sequence length="41" mass="5076">MSDYIDSAIYININHKTQHYSHYSFNRYLIFLQNIKLIAYY</sequence>
<name>D3VKG6_XENNA</name>
<dbReference type="EMBL" id="FN667742">
    <property type="protein sequence ID" value="CBJ88918.1"/>
    <property type="molecule type" value="Genomic_DNA"/>
</dbReference>
<evidence type="ECO:0000313" key="1">
    <source>
        <dbReference type="EMBL" id="CBJ88918.1"/>
    </source>
</evidence>
<organism evidence="1 2">
    <name type="scientific">Xenorhabdus nematophila (strain ATCC 19061 / DSM 3370 / CCUG 14189 / LMG 1036 / NCIMB 9965 / AN6)</name>
    <dbReference type="NCBI Taxonomy" id="406817"/>
    <lineage>
        <taxon>Bacteria</taxon>
        <taxon>Pseudomonadati</taxon>
        <taxon>Pseudomonadota</taxon>
        <taxon>Gammaproteobacteria</taxon>
        <taxon>Enterobacterales</taxon>
        <taxon>Morganellaceae</taxon>
        <taxon>Xenorhabdus</taxon>
    </lineage>
</organism>